<feature type="compositionally biased region" description="Basic and acidic residues" evidence="18">
    <location>
        <begin position="467"/>
        <end position="489"/>
    </location>
</feature>
<name>A0A8H8U0C8_9HELO</name>
<proteinExistence type="inferred from homology"/>
<evidence type="ECO:0000256" key="18">
    <source>
        <dbReference type="SAM" id="MobiDB-lite"/>
    </source>
</evidence>
<keyword evidence="13" id="KW-0407">Ion channel</keyword>
<evidence type="ECO:0000313" key="21">
    <source>
        <dbReference type="EMBL" id="TVY27205.1"/>
    </source>
</evidence>
<dbReference type="Proteomes" id="UP000431533">
    <property type="component" value="Unassembled WGS sequence"/>
</dbReference>
<evidence type="ECO:0000313" key="22">
    <source>
        <dbReference type="Proteomes" id="UP000431533"/>
    </source>
</evidence>
<feature type="compositionally biased region" description="Basic and acidic residues" evidence="18">
    <location>
        <begin position="51"/>
        <end position="66"/>
    </location>
</feature>
<comment type="caution">
    <text evidence="21">The sequence shown here is derived from an EMBL/GenBank/DDBJ whole genome shotgun (WGS) entry which is preliminary data.</text>
</comment>
<keyword evidence="12 19" id="KW-0472">Membrane</keyword>
<feature type="region of interest" description="Disordered" evidence="18">
    <location>
        <begin position="462"/>
        <end position="513"/>
    </location>
</feature>
<keyword evidence="11" id="KW-0496">Mitochondrion</keyword>
<feature type="transmembrane region" description="Helical" evidence="19">
    <location>
        <begin position="386"/>
        <end position="404"/>
    </location>
</feature>
<dbReference type="GO" id="GO:0051560">
    <property type="term" value="P:mitochondrial calcium ion homeostasis"/>
    <property type="evidence" value="ECO:0007669"/>
    <property type="project" value="InterPro"/>
</dbReference>
<feature type="domain" description="Calcium uniporter protein C-terminal" evidence="20">
    <location>
        <begin position="317"/>
        <end position="440"/>
    </location>
</feature>
<evidence type="ECO:0000256" key="8">
    <source>
        <dbReference type="ARBA" id="ARBA00022837"/>
    </source>
</evidence>
<keyword evidence="22" id="KW-1185">Reference proteome</keyword>
<evidence type="ECO:0000256" key="2">
    <source>
        <dbReference type="ARBA" id="ARBA00005653"/>
    </source>
</evidence>
<gene>
    <name evidence="21" type="primary">mcu-1</name>
    <name evidence="21" type="ORF">LHYA1_G004664</name>
</gene>
<evidence type="ECO:0000256" key="11">
    <source>
        <dbReference type="ARBA" id="ARBA00023128"/>
    </source>
</evidence>
<dbReference type="PANTHER" id="PTHR13462:SF10">
    <property type="entry name" value="CALCIUM UNIPORTER PROTEIN, MITOCHONDRIAL"/>
    <property type="match status" value="1"/>
</dbReference>
<evidence type="ECO:0000259" key="20">
    <source>
        <dbReference type="Pfam" id="PF04678"/>
    </source>
</evidence>
<dbReference type="OrthoDB" id="278338at2759"/>
<keyword evidence="7" id="KW-0999">Mitochondrion inner membrane</keyword>
<dbReference type="GO" id="GO:0036444">
    <property type="term" value="P:calcium import into the mitochondrion"/>
    <property type="evidence" value="ECO:0007669"/>
    <property type="project" value="UniProtKB-ARBA"/>
</dbReference>
<comment type="function">
    <text evidence="17">Highly selective calcium channel localized to the inner mitochondrial membrane, which mediates calcium uptake into the mitochondrial matrix. Mitochondrial calcium homeostasis plays key roles in cellular physiology and regulates ATP production, cytoplasmic calcium signals and activation of cell death pathways. Sufficient to operate as a pore-forming channel without the need of calcium-sensor or auxiliary subunit.</text>
</comment>
<feature type="compositionally biased region" description="Basic and acidic residues" evidence="18">
    <location>
        <begin position="189"/>
        <end position="200"/>
    </location>
</feature>
<feature type="transmembrane region" description="Helical" evidence="19">
    <location>
        <begin position="354"/>
        <end position="374"/>
    </location>
</feature>
<dbReference type="RefSeq" id="XP_031005993.1">
    <property type="nucleotide sequence ID" value="XM_031149621.1"/>
</dbReference>
<feature type="region of interest" description="Disordered" evidence="18">
    <location>
        <begin position="189"/>
        <end position="275"/>
    </location>
</feature>
<keyword evidence="8" id="KW-0106">Calcium</keyword>
<evidence type="ECO:0000256" key="19">
    <source>
        <dbReference type="SAM" id="Phobius"/>
    </source>
</evidence>
<dbReference type="GO" id="GO:0005262">
    <property type="term" value="F:calcium channel activity"/>
    <property type="evidence" value="ECO:0007669"/>
    <property type="project" value="UniProtKB-KW"/>
</dbReference>
<evidence type="ECO:0000256" key="1">
    <source>
        <dbReference type="ARBA" id="ARBA00004448"/>
    </source>
</evidence>
<evidence type="ECO:0000256" key="13">
    <source>
        <dbReference type="ARBA" id="ARBA00023303"/>
    </source>
</evidence>
<keyword evidence="6 19" id="KW-0812">Transmembrane</keyword>
<comment type="subunit">
    <text evidence="15">Homotetramer, assembles in a dimer or dimers configuration with two interfaces.</text>
</comment>
<evidence type="ECO:0000256" key="16">
    <source>
        <dbReference type="ARBA" id="ARBA00044981"/>
    </source>
</evidence>
<keyword evidence="3" id="KW-0813">Transport</keyword>
<keyword evidence="10" id="KW-0406">Ion transport</keyword>
<evidence type="ECO:0000256" key="15">
    <source>
        <dbReference type="ARBA" id="ARBA00044966"/>
    </source>
</evidence>
<evidence type="ECO:0000256" key="12">
    <source>
        <dbReference type="ARBA" id="ARBA00023136"/>
    </source>
</evidence>
<sequence>MRAATRLLPKAASISISLSTSQSQNPIRRIVTQPATTTPCRDFFSGTRILRQKDKEDSRAKAKELGQDEQENGFDNQMDNAIGEQRELQARTPWHREGSDRPPVKRDRSAGAMTKGKFLTTPSRLMKLILPLTTLDKNSDRKDIEPLALLVHPQQPLSYLERLIQSELPMIKTKDGKEKVPDVFFRAEDSAQDEIKADTRDFDEDEDAEEHGSDEQMVDGKKMKLGKIESGSKDTEARKERQIEAGLRGGPGEGGVESYSGRGHESPSTDGEKKFVRWSSSTEIGDFIRDAARGKEFAVEIEGASKEIRVGVPSFNDRTHYLRVRLRKASRKLATLTTLKKECDELAHRSAQRIAMGGFGVMLTWWLAIYHFTFQTDYGWDTMEPVTYLVGLSTIMTGYLWFLYHNREVSYRSALNLTVSRRQDTLYQSRGFDLQKWEALIEEANALRKEIKSVAHEYDVEWDERSDEGSEEVHDALKQERAKNRSKREDDDEDGDGGSGDTKGKEKSTGKKE</sequence>
<organism evidence="21 22">
    <name type="scientific">Lachnellula hyalina</name>
    <dbReference type="NCBI Taxonomy" id="1316788"/>
    <lineage>
        <taxon>Eukaryota</taxon>
        <taxon>Fungi</taxon>
        <taxon>Dikarya</taxon>
        <taxon>Ascomycota</taxon>
        <taxon>Pezizomycotina</taxon>
        <taxon>Leotiomycetes</taxon>
        <taxon>Helotiales</taxon>
        <taxon>Lachnaceae</taxon>
        <taxon>Lachnellula</taxon>
    </lineage>
</organism>
<feature type="region of interest" description="Disordered" evidence="18">
    <location>
        <begin position="87"/>
        <end position="111"/>
    </location>
</feature>
<evidence type="ECO:0000256" key="3">
    <source>
        <dbReference type="ARBA" id="ARBA00022448"/>
    </source>
</evidence>
<reference evidence="21 22" key="1">
    <citation type="submission" date="2018-05" db="EMBL/GenBank/DDBJ databases">
        <title>Genome sequencing and assembly of the regulated plant pathogen Lachnellula willkommii and related sister species for the development of diagnostic species identification markers.</title>
        <authorList>
            <person name="Giroux E."/>
            <person name="Bilodeau G."/>
        </authorList>
    </citation>
    <scope>NUCLEOTIDE SEQUENCE [LARGE SCALE GENOMIC DNA]</scope>
    <source>
        <strain evidence="21 22">CBS 185.66</strain>
    </source>
</reference>
<dbReference type="GeneID" id="41984862"/>
<keyword evidence="4" id="KW-0109">Calcium transport</keyword>
<dbReference type="PANTHER" id="PTHR13462">
    <property type="entry name" value="CALCIUM UNIPORTER PROTEIN, MITOCHONDRIAL"/>
    <property type="match status" value="1"/>
</dbReference>
<evidence type="ECO:0000256" key="6">
    <source>
        <dbReference type="ARBA" id="ARBA00022692"/>
    </source>
</evidence>
<evidence type="ECO:0000256" key="7">
    <source>
        <dbReference type="ARBA" id="ARBA00022792"/>
    </source>
</evidence>
<evidence type="ECO:0000256" key="10">
    <source>
        <dbReference type="ARBA" id="ARBA00023065"/>
    </source>
</evidence>
<comment type="similarity">
    <text evidence="2">Belongs to the MCU (TC 1.A.77) family.</text>
</comment>
<evidence type="ECO:0000256" key="4">
    <source>
        <dbReference type="ARBA" id="ARBA00022568"/>
    </source>
</evidence>
<keyword evidence="9 19" id="KW-1133">Transmembrane helix</keyword>
<evidence type="ECO:0000256" key="5">
    <source>
        <dbReference type="ARBA" id="ARBA00022673"/>
    </source>
</evidence>
<feature type="region of interest" description="Disordered" evidence="18">
    <location>
        <begin position="50"/>
        <end position="75"/>
    </location>
</feature>
<evidence type="ECO:0000256" key="14">
    <source>
        <dbReference type="ARBA" id="ARBA00036634"/>
    </source>
</evidence>
<dbReference type="InterPro" id="IPR006769">
    <property type="entry name" value="MCU_C"/>
</dbReference>
<dbReference type="GO" id="GO:1990246">
    <property type="term" value="C:uniplex complex"/>
    <property type="evidence" value="ECO:0007669"/>
    <property type="project" value="TreeGrafter"/>
</dbReference>
<comment type="catalytic activity">
    <reaction evidence="14">
        <text>Ca(2+)(in) = Ca(2+)(out)</text>
        <dbReference type="Rhea" id="RHEA:29671"/>
        <dbReference type="ChEBI" id="CHEBI:29108"/>
    </reaction>
</comment>
<dbReference type="Pfam" id="PF04678">
    <property type="entry name" value="MCU"/>
    <property type="match status" value="1"/>
</dbReference>
<feature type="compositionally biased region" description="Basic and acidic residues" evidence="18">
    <location>
        <begin position="262"/>
        <end position="275"/>
    </location>
</feature>
<evidence type="ECO:0000256" key="17">
    <source>
        <dbReference type="ARBA" id="ARBA00045938"/>
    </source>
</evidence>
<comment type="subcellular location">
    <subcellularLocation>
        <location evidence="1">Mitochondrion inner membrane</location>
        <topology evidence="1">Multi-pass membrane protein</topology>
    </subcellularLocation>
</comment>
<dbReference type="EMBL" id="QGMH01000053">
    <property type="protein sequence ID" value="TVY27205.1"/>
    <property type="molecule type" value="Genomic_DNA"/>
</dbReference>
<feature type="compositionally biased region" description="Basic and acidic residues" evidence="18">
    <location>
        <begin position="87"/>
        <end position="109"/>
    </location>
</feature>
<protein>
    <recommendedName>
        <fullName evidence="16">Calcium uniporter protein, mitochondrial</fullName>
    </recommendedName>
</protein>
<accession>A0A8H8U0C8</accession>
<keyword evidence="5" id="KW-0107">Calcium channel</keyword>
<dbReference type="AlphaFoldDB" id="A0A8H8U0C8"/>
<dbReference type="GO" id="GO:0015292">
    <property type="term" value="F:uniporter activity"/>
    <property type="evidence" value="ECO:0007669"/>
    <property type="project" value="TreeGrafter"/>
</dbReference>
<feature type="compositionally biased region" description="Basic and acidic residues" evidence="18">
    <location>
        <begin position="502"/>
        <end position="513"/>
    </location>
</feature>
<dbReference type="InterPro" id="IPR039055">
    <property type="entry name" value="MCU_fam"/>
</dbReference>
<evidence type="ECO:0000256" key="9">
    <source>
        <dbReference type="ARBA" id="ARBA00022989"/>
    </source>
</evidence>
<feature type="compositionally biased region" description="Basic and acidic residues" evidence="18">
    <location>
        <begin position="210"/>
        <end position="243"/>
    </location>
</feature>